<dbReference type="PROSITE" id="PS50082">
    <property type="entry name" value="WD_REPEATS_2"/>
    <property type="match status" value="7"/>
</dbReference>
<reference evidence="8" key="1">
    <citation type="submission" date="2023-01" db="EMBL/GenBank/DDBJ databases">
        <title>The chitinases involved in constricting ring structure development in the nematode-trapping fungus Drechslerella dactyloides.</title>
        <authorList>
            <person name="Wang R."/>
            <person name="Zhang L."/>
            <person name="Tang P."/>
            <person name="Li S."/>
            <person name="Liang L."/>
        </authorList>
    </citation>
    <scope>NUCLEOTIDE SEQUENCE</scope>
    <source>
        <strain evidence="8">YMF1.00031</strain>
    </source>
</reference>
<dbReference type="InterPro" id="IPR020472">
    <property type="entry name" value="WD40_PAC1"/>
</dbReference>
<evidence type="ECO:0000256" key="3">
    <source>
        <dbReference type="PROSITE-ProRule" id="PRU00221"/>
    </source>
</evidence>
<evidence type="ECO:0000256" key="5">
    <source>
        <dbReference type="SAM" id="SignalP"/>
    </source>
</evidence>
<dbReference type="InterPro" id="IPR019775">
    <property type="entry name" value="WD40_repeat_CS"/>
</dbReference>
<dbReference type="SUPFAM" id="SSF50978">
    <property type="entry name" value="WD40 repeat-like"/>
    <property type="match status" value="2"/>
</dbReference>
<comment type="caution">
    <text evidence="8">The sequence shown here is derived from an EMBL/GenBank/DDBJ whole genome shotgun (WGS) entry which is preliminary data.</text>
</comment>
<feature type="repeat" description="WD" evidence="3">
    <location>
        <begin position="1000"/>
        <end position="1032"/>
    </location>
</feature>
<dbReference type="InterPro" id="IPR001680">
    <property type="entry name" value="WD40_rpt"/>
</dbReference>
<name>A0AAD6IUP9_DREDA</name>
<dbReference type="InterPro" id="IPR031352">
    <property type="entry name" value="SesA"/>
</dbReference>
<keyword evidence="5" id="KW-0732">Signal</keyword>
<evidence type="ECO:0000259" key="7">
    <source>
        <dbReference type="Pfam" id="PF24883"/>
    </source>
</evidence>
<feature type="domain" description="Nephrocystin 3-like N-terminal" evidence="7">
    <location>
        <begin position="253"/>
        <end position="426"/>
    </location>
</feature>
<dbReference type="Pfam" id="PF17107">
    <property type="entry name" value="SesA"/>
    <property type="match status" value="1"/>
</dbReference>
<proteinExistence type="predicted"/>
<dbReference type="InterPro" id="IPR050505">
    <property type="entry name" value="WDR55/POC1"/>
</dbReference>
<dbReference type="Pfam" id="PF00400">
    <property type="entry name" value="WD40"/>
    <property type="match status" value="7"/>
</dbReference>
<feature type="region of interest" description="Disordered" evidence="4">
    <location>
        <begin position="169"/>
        <end position="202"/>
    </location>
</feature>
<gene>
    <name evidence="8" type="ORF">Dda_8649</name>
</gene>
<dbReference type="PANTHER" id="PTHR44019">
    <property type="entry name" value="WD REPEAT-CONTAINING PROTEIN 55"/>
    <property type="match status" value="1"/>
</dbReference>
<sequence>MSGVGEASLILGLISSIIAIIETTKKVYEAIEDDSGLPKNFKKSAAKLPLISRLLDDAEKYIEGSNDESLKDAFKPTLESCKTQAVQLQTLFEKVMPTEDESRFERYVKAARTIGKGGRVEDLVGGILSDIQLLATRFPTTQRVKQQLTDAIQEVEAMEPSLPDGFEENPTFAHYGSGAQNNNTGSGTQYNNNSTGNQNNGPGHQYIGHNLHIVNMQQAAATTLSDILHSLQCPDAQDVKNRLKGKDALVPSFKWILEEPEYIRWHDEADVDILWIRGGGGKGKTMMSIGFIETLLPRRDDSIALTYFFCQIGNNELNTVEAIVKGLILQLAQQSSLQLEEYLKSRLNISNDNTTQIFASPSWTKLWSIFLGMIERCPSRIRTVYVIVDAIDECQNEDKAEFLKHVVRAGNPCPSKTFVKWLLTSRPLEAAELELLTDRSKQVLISLDDNPKHVRNGIETYISVKVDELHRRRRYDNEIRQKIQTELTKKAGDSFLWVSLVCKRLELVDRDKASATIEDLPLGLNPFYDRVFKELSEGEKDFVEGCMRLLTVMILAYRPLSIEEVGSVTGLSEKFVTFRELVDRCASIVVLRENKIEFVHKSARDYFTEYRRGTYAHYGHDEIARNCLRDLSQRLKVNLGDLPLPTSSPESKTRNKLVASMEYAATFWVHHLEDGSYNKTVQEEVQAFLHVNLLMLWDITTDNIQVRMFAGNSKYDIPISFSSDGKQIKSGPLNEINGFWNSEADGPHITTVFSYSNAVRAMAGDSHTTTVVSYSNSIRAMAFSPNGKQIATTHESKRGIIRLQDTLTGEVQKEFTGHSYARTIAVIAFSPDGKYMASGSDDNTIRVWDIVTTGDPHLMTLAGHSKGVRAIAFSPDGRHIASGSQDTTIRLWDAITGEFQMGFSGHLGTILTIAFSPDGKQVASGSSDKAVKLWDITIDSTHAIPTSSASRSQEITSVEFSPDGKQIVSLSAGPKIKLWDATTGNFQQKLSGDIDGLPLAIVFSPDSKQIATGSMDRTIMLWDTTTGNLQKTITSAHSSAVTALAFSPDGKQIVSTSLDAKIKIWDTKLNLQKTFTGHSHEVRAIAFSLDGQQIASGSEYGTVKISDITTGSQRAFKGPSGRIVAVAFSLDGKHLAWESNDKIKLCDIASTPKVSRIRWPLWQEKPQIRTLQRGKSLRSCIDARQLVTDLAQSENENAMVAQRSTSRLQDLNTSNPGLMLSEVTR</sequence>
<evidence type="ECO:0000313" key="9">
    <source>
        <dbReference type="Proteomes" id="UP001221413"/>
    </source>
</evidence>
<dbReference type="CDD" id="cd00200">
    <property type="entry name" value="WD40"/>
    <property type="match status" value="1"/>
</dbReference>
<dbReference type="PRINTS" id="PR00320">
    <property type="entry name" value="GPROTEINBRPT"/>
</dbReference>
<dbReference type="InterPro" id="IPR015943">
    <property type="entry name" value="WD40/YVTN_repeat-like_dom_sf"/>
</dbReference>
<keyword evidence="1 3" id="KW-0853">WD repeat</keyword>
<dbReference type="SMART" id="SM00320">
    <property type="entry name" value="WD40"/>
    <property type="match status" value="9"/>
</dbReference>
<evidence type="ECO:0000313" key="8">
    <source>
        <dbReference type="EMBL" id="KAJ6256782.1"/>
    </source>
</evidence>
<feature type="repeat" description="WD" evidence="3">
    <location>
        <begin position="817"/>
        <end position="850"/>
    </location>
</feature>
<protein>
    <submittedName>
        <fullName evidence="8">G-protein beta WD 40 repeat-containing protein</fullName>
    </submittedName>
</protein>
<keyword evidence="2" id="KW-0677">Repeat</keyword>
<feature type="repeat" description="WD" evidence="3">
    <location>
        <begin position="861"/>
        <end position="893"/>
    </location>
</feature>
<feature type="repeat" description="WD" evidence="3">
    <location>
        <begin position="1075"/>
        <end position="1116"/>
    </location>
</feature>
<dbReference type="InterPro" id="IPR036322">
    <property type="entry name" value="WD40_repeat_dom_sf"/>
</dbReference>
<feature type="repeat" description="WD" evidence="3">
    <location>
        <begin position="903"/>
        <end position="936"/>
    </location>
</feature>
<feature type="region of interest" description="Disordered" evidence="4">
    <location>
        <begin position="1204"/>
        <end position="1225"/>
    </location>
</feature>
<dbReference type="Gene3D" id="3.40.50.300">
    <property type="entry name" value="P-loop containing nucleotide triphosphate hydrolases"/>
    <property type="match status" value="1"/>
</dbReference>
<accession>A0AAD6IUP9</accession>
<dbReference type="PROSITE" id="PS00678">
    <property type="entry name" value="WD_REPEATS_1"/>
    <property type="match status" value="3"/>
</dbReference>
<feature type="chain" id="PRO_5041937234" evidence="5">
    <location>
        <begin position="20"/>
        <end position="1225"/>
    </location>
</feature>
<feature type="repeat" description="WD" evidence="3">
    <location>
        <begin position="1034"/>
        <end position="1066"/>
    </location>
</feature>
<keyword evidence="9" id="KW-1185">Reference proteome</keyword>
<feature type="domain" description="NACHT-NTPase and P-loop NTPases N-terminal" evidence="6">
    <location>
        <begin position="14"/>
        <end position="134"/>
    </location>
</feature>
<dbReference type="InterPro" id="IPR027417">
    <property type="entry name" value="P-loop_NTPase"/>
</dbReference>
<evidence type="ECO:0000256" key="4">
    <source>
        <dbReference type="SAM" id="MobiDB-lite"/>
    </source>
</evidence>
<dbReference type="InterPro" id="IPR056884">
    <property type="entry name" value="NPHP3-like_N"/>
</dbReference>
<dbReference type="PANTHER" id="PTHR44019:SF8">
    <property type="entry name" value="POC1 CENTRIOLAR PROTEIN HOMOLOG"/>
    <property type="match status" value="1"/>
</dbReference>
<feature type="compositionally biased region" description="Polar residues" evidence="4">
    <location>
        <begin position="1204"/>
        <end position="1216"/>
    </location>
</feature>
<organism evidence="8 9">
    <name type="scientific">Drechslerella dactyloides</name>
    <name type="common">Nematode-trapping fungus</name>
    <name type="synonym">Arthrobotrys dactyloides</name>
    <dbReference type="NCBI Taxonomy" id="74499"/>
    <lineage>
        <taxon>Eukaryota</taxon>
        <taxon>Fungi</taxon>
        <taxon>Dikarya</taxon>
        <taxon>Ascomycota</taxon>
        <taxon>Pezizomycotina</taxon>
        <taxon>Orbiliomycetes</taxon>
        <taxon>Orbiliales</taxon>
        <taxon>Orbiliaceae</taxon>
        <taxon>Drechslerella</taxon>
    </lineage>
</organism>
<evidence type="ECO:0000256" key="1">
    <source>
        <dbReference type="ARBA" id="ARBA00022574"/>
    </source>
</evidence>
<feature type="signal peptide" evidence="5">
    <location>
        <begin position="1"/>
        <end position="19"/>
    </location>
</feature>
<feature type="compositionally biased region" description="Low complexity" evidence="4">
    <location>
        <begin position="180"/>
        <end position="201"/>
    </location>
</feature>
<feature type="repeat" description="WD" evidence="3">
    <location>
        <begin position="948"/>
        <end position="989"/>
    </location>
</feature>
<dbReference type="EMBL" id="JAQGDS010000012">
    <property type="protein sequence ID" value="KAJ6256782.1"/>
    <property type="molecule type" value="Genomic_DNA"/>
</dbReference>
<dbReference type="Gene3D" id="2.130.10.10">
    <property type="entry name" value="YVTN repeat-like/Quinoprotein amine dehydrogenase"/>
    <property type="match status" value="4"/>
</dbReference>
<dbReference type="PROSITE" id="PS50294">
    <property type="entry name" value="WD_REPEATS_REGION"/>
    <property type="match status" value="6"/>
</dbReference>
<dbReference type="Proteomes" id="UP001221413">
    <property type="component" value="Unassembled WGS sequence"/>
</dbReference>
<evidence type="ECO:0000256" key="2">
    <source>
        <dbReference type="ARBA" id="ARBA00022737"/>
    </source>
</evidence>
<dbReference type="AlphaFoldDB" id="A0AAD6IUP9"/>
<dbReference type="Pfam" id="PF24883">
    <property type="entry name" value="NPHP3_N"/>
    <property type="match status" value="1"/>
</dbReference>
<evidence type="ECO:0000259" key="6">
    <source>
        <dbReference type="Pfam" id="PF17107"/>
    </source>
</evidence>